<dbReference type="AlphaFoldDB" id="A0A8H3QVG3"/>
<dbReference type="EMBL" id="BLAL01000229">
    <property type="protein sequence ID" value="GES94070.1"/>
    <property type="molecule type" value="Genomic_DNA"/>
</dbReference>
<dbReference type="Proteomes" id="UP000615446">
    <property type="component" value="Unassembled WGS sequence"/>
</dbReference>
<feature type="coiled-coil region" evidence="1">
    <location>
        <begin position="67"/>
        <end position="124"/>
    </location>
</feature>
<evidence type="ECO:0000313" key="2">
    <source>
        <dbReference type="EMBL" id="GES94070.1"/>
    </source>
</evidence>
<gene>
    <name evidence="2" type="ORF">RCL2_002081200</name>
</gene>
<accession>A0A8H3QVG3</accession>
<organism evidence="2 3">
    <name type="scientific">Rhizophagus clarus</name>
    <dbReference type="NCBI Taxonomy" id="94130"/>
    <lineage>
        <taxon>Eukaryota</taxon>
        <taxon>Fungi</taxon>
        <taxon>Fungi incertae sedis</taxon>
        <taxon>Mucoromycota</taxon>
        <taxon>Glomeromycotina</taxon>
        <taxon>Glomeromycetes</taxon>
        <taxon>Glomerales</taxon>
        <taxon>Glomeraceae</taxon>
        <taxon>Rhizophagus</taxon>
    </lineage>
</organism>
<dbReference type="OrthoDB" id="2404615at2759"/>
<keyword evidence="1" id="KW-0175">Coiled coil</keyword>
<comment type="caution">
    <text evidence="2">The sequence shown here is derived from an EMBL/GenBank/DDBJ whole genome shotgun (WGS) entry which is preliminary data.</text>
</comment>
<sequence>MLIPTEDIIQQQNFEQLCESIKHLDIQQQSRVNDIINNNKQQHYPTAQVNLPSINELIDYQTLIIRIGELERTISLQSQEIENLRKEYSELNEKLSLLVQVEVNVQLESKFNYLKQEFNNYKEELNEKFSRDDHNVVFGDISNTFNNFESNSQMGFNHSQRNEFSFNNDFGNIHMELQSVANELINDRDSFAERMNSLRNMFNNQSNY</sequence>
<protein>
    <submittedName>
        <fullName evidence="2">Uncharacterized protein</fullName>
    </submittedName>
</protein>
<evidence type="ECO:0000313" key="3">
    <source>
        <dbReference type="Proteomes" id="UP000615446"/>
    </source>
</evidence>
<evidence type="ECO:0000256" key="1">
    <source>
        <dbReference type="SAM" id="Coils"/>
    </source>
</evidence>
<name>A0A8H3QVG3_9GLOM</name>
<proteinExistence type="predicted"/>
<reference evidence="2" key="1">
    <citation type="submission" date="2019-10" db="EMBL/GenBank/DDBJ databases">
        <title>Conservation and host-specific expression of non-tandemly repeated heterogenous ribosome RNA gene in arbuscular mycorrhizal fungi.</title>
        <authorList>
            <person name="Maeda T."/>
            <person name="Kobayashi Y."/>
            <person name="Nakagawa T."/>
            <person name="Ezawa T."/>
            <person name="Yamaguchi K."/>
            <person name="Bino T."/>
            <person name="Nishimoto Y."/>
            <person name="Shigenobu S."/>
            <person name="Kawaguchi M."/>
        </authorList>
    </citation>
    <scope>NUCLEOTIDE SEQUENCE</scope>
    <source>
        <strain evidence="2">HR1</strain>
    </source>
</reference>